<reference evidence="3" key="2">
    <citation type="submission" date="2024-06" db="EMBL/GenBank/DDBJ databases">
        <title>Micromonospora mangrovi CCTCC AA 2012012 genome sequences.</title>
        <authorList>
            <person name="Gao J."/>
        </authorList>
    </citation>
    <scope>NUCLEOTIDE SEQUENCE</scope>
    <source>
        <strain evidence="3">CCTCC AA 2012012</strain>
    </source>
</reference>
<name>A0AAU8HFS7_9ACTN</name>
<dbReference type="EMBL" id="CP157762">
    <property type="protein sequence ID" value="XBP94744.1"/>
    <property type="molecule type" value="Genomic_DNA"/>
</dbReference>
<organism evidence="3">
    <name type="scientific">Micromonospora sp. CCTCC AA 2012012</name>
    <dbReference type="NCBI Taxonomy" id="3111921"/>
    <lineage>
        <taxon>Bacteria</taxon>
        <taxon>Bacillati</taxon>
        <taxon>Actinomycetota</taxon>
        <taxon>Actinomycetes</taxon>
        <taxon>Micromonosporales</taxon>
        <taxon>Micromonosporaceae</taxon>
        <taxon>Micromonospora</taxon>
    </lineage>
</organism>
<proteinExistence type="predicted"/>
<sequence>MSAAAVAPGGDGWVVASRDGGGDAGAAEAETGAEGPAPVNGDDGGRQAALLPGVQRRDEVGAVAVVLCESNDQASGLLDIGVPAARSVGLLGRGRDMHGRQEPRSVLVDVCTGGGADVLWQGAHPPLG</sequence>
<dbReference type="AlphaFoldDB" id="A0AAU8HFS7"/>
<evidence type="ECO:0000313" key="3">
    <source>
        <dbReference type="EMBL" id="XCH75445.1"/>
    </source>
</evidence>
<accession>A0AAU8HFS7</accession>
<dbReference type="EMBL" id="CP159342">
    <property type="protein sequence ID" value="XCH75445.1"/>
    <property type="molecule type" value="Genomic_DNA"/>
</dbReference>
<evidence type="ECO:0000313" key="2">
    <source>
        <dbReference type="EMBL" id="XBP94744.1"/>
    </source>
</evidence>
<dbReference type="RefSeq" id="WP_350934930.1">
    <property type="nucleotide sequence ID" value="NZ_CP157762.1"/>
</dbReference>
<protein>
    <submittedName>
        <fullName evidence="3">Uncharacterized protein</fullName>
    </submittedName>
</protein>
<feature type="compositionally biased region" description="Low complexity" evidence="1">
    <location>
        <begin position="25"/>
        <end position="38"/>
    </location>
</feature>
<evidence type="ECO:0000256" key="1">
    <source>
        <dbReference type="SAM" id="MobiDB-lite"/>
    </source>
</evidence>
<gene>
    <name evidence="3" type="ORF">ABUL08_04935</name>
    <name evidence="2" type="ORF">VK199_04905</name>
</gene>
<feature type="region of interest" description="Disordered" evidence="1">
    <location>
        <begin position="1"/>
        <end position="48"/>
    </location>
</feature>
<reference evidence="2" key="1">
    <citation type="submission" date="2024-01" db="EMBL/GenBank/DDBJ databases">
        <title>The genome sequence of Micromonospora mangrovi CCTCC AA 2012012.</title>
        <authorList>
            <person name="Gao J."/>
        </authorList>
    </citation>
    <scope>NUCLEOTIDE SEQUENCE</scope>
    <source>
        <strain evidence="2">CCTCC AA 2012012</strain>
    </source>
</reference>